<evidence type="ECO:0000313" key="3">
    <source>
        <dbReference type="Proteomes" id="UP000007875"/>
    </source>
</evidence>
<dbReference type="PANTHER" id="PTHR33802">
    <property type="entry name" value="SI:CH211-161H7.5-RELATED"/>
    <property type="match status" value="1"/>
</dbReference>
<feature type="transmembrane region" description="Helical" evidence="1">
    <location>
        <begin position="186"/>
        <end position="208"/>
    </location>
</feature>
<dbReference type="Proteomes" id="UP000007875">
    <property type="component" value="Unassembled WGS sequence"/>
</dbReference>
<keyword evidence="1" id="KW-0472">Membrane</keyword>
<dbReference type="PANTHER" id="PTHR33802:SF1">
    <property type="entry name" value="XK-RELATED PROTEIN"/>
    <property type="match status" value="1"/>
</dbReference>
<dbReference type="OMA" id="AWEYSAN"/>
<keyword evidence="1" id="KW-1133">Transmembrane helix</keyword>
<feature type="transmembrane region" description="Helical" evidence="1">
    <location>
        <begin position="244"/>
        <end position="261"/>
    </location>
</feature>
<feature type="transmembrane region" description="Helical" evidence="1">
    <location>
        <begin position="73"/>
        <end position="93"/>
    </location>
</feature>
<organism evidence="2 3">
    <name type="scientific">Ciona savignyi</name>
    <name type="common">Pacific transparent sea squirt</name>
    <dbReference type="NCBI Taxonomy" id="51511"/>
    <lineage>
        <taxon>Eukaryota</taxon>
        <taxon>Metazoa</taxon>
        <taxon>Chordata</taxon>
        <taxon>Tunicata</taxon>
        <taxon>Ascidiacea</taxon>
        <taxon>Phlebobranchia</taxon>
        <taxon>Cionidae</taxon>
        <taxon>Ciona</taxon>
    </lineage>
</organism>
<dbReference type="GeneTree" id="ENSGT00530000065201"/>
<feature type="transmembrane region" description="Helical" evidence="1">
    <location>
        <begin position="220"/>
        <end position="238"/>
    </location>
</feature>
<sequence>MVLYLAFAAHDLIAPYIDIHGKSPLAVSNKYHVGFAPSRPLLAIAWPLDFFTNMYAQLYMYSICGGKRIFPNIFYVSWIIGANLSSIWTFAFANEMHVASLLIIGSKCFLLVLQLIAGMKTIKNEKGKVDDEIHRNLQSTVIESVAILTVWSFTAYASIVTHALAWEYSANLEVAVNRDWISYDTASMVGLCSLISVFIIWTIADLFIYPSYTACIDSAYPMFVFGGFGLFLSNYIGSTGFNKYHGVCLTLGLVALVVYRLRHTIKDETRRKKIN</sequence>
<evidence type="ECO:0000256" key="1">
    <source>
        <dbReference type="SAM" id="Phobius"/>
    </source>
</evidence>
<dbReference type="Ensembl" id="ENSCSAVT00000002930.1">
    <property type="protein sequence ID" value="ENSCSAVP00000002886.1"/>
    <property type="gene ID" value="ENSCSAVG00000001722.1"/>
</dbReference>
<name>H2YC38_CIOSA</name>
<evidence type="ECO:0000313" key="2">
    <source>
        <dbReference type="Ensembl" id="ENSCSAVP00000002886.1"/>
    </source>
</evidence>
<feature type="transmembrane region" description="Helical" evidence="1">
    <location>
        <begin position="41"/>
        <end position="61"/>
    </location>
</feature>
<keyword evidence="1" id="KW-0812">Transmembrane</keyword>
<reference evidence="2" key="2">
    <citation type="submission" date="2025-08" db="UniProtKB">
        <authorList>
            <consortium name="Ensembl"/>
        </authorList>
    </citation>
    <scope>IDENTIFICATION</scope>
</reference>
<reference evidence="2" key="3">
    <citation type="submission" date="2025-09" db="UniProtKB">
        <authorList>
            <consortium name="Ensembl"/>
        </authorList>
    </citation>
    <scope>IDENTIFICATION</scope>
</reference>
<protein>
    <submittedName>
        <fullName evidence="2">Uncharacterized protein</fullName>
    </submittedName>
</protein>
<dbReference type="AlphaFoldDB" id="H2YC38"/>
<feature type="transmembrane region" description="Helical" evidence="1">
    <location>
        <begin position="140"/>
        <end position="166"/>
    </location>
</feature>
<reference evidence="3" key="1">
    <citation type="submission" date="2003-08" db="EMBL/GenBank/DDBJ databases">
        <authorList>
            <person name="Birren B."/>
            <person name="Nusbaum C."/>
            <person name="Abebe A."/>
            <person name="Abouelleil A."/>
            <person name="Adekoya E."/>
            <person name="Ait-zahra M."/>
            <person name="Allen N."/>
            <person name="Allen T."/>
            <person name="An P."/>
            <person name="Anderson M."/>
            <person name="Anderson S."/>
            <person name="Arachchi H."/>
            <person name="Armbruster J."/>
            <person name="Bachantsang P."/>
            <person name="Baldwin J."/>
            <person name="Barry A."/>
            <person name="Bayul T."/>
            <person name="Blitshsteyn B."/>
            <person name="Bloom T."/>
            <person name="Blye J."/>
            <person name="Boguslavskiy L."/>
            <person name="Borowsky M."/>
            <person name="Boukhgalter B."/>
            <person name="Brunache A."/>
            <person name="Butler J."/>
            <person name="Calixte N."/>
            <person name="Calvo S."/>
            <person name="Camarata J."/>
            <person name="Campo K."/>
            <person name="Chang J."/>
            <person name="Cheshatsang Y."/>
            <person name="Citroen M."/>
            <person name="Collymore A."/>
            <person name="Considine T."/>
            <person name="Cook A."/>
            <person name="Cooke P."/>
            <person name="Corum B."/>
            <person name="Cuomo C."/>
            <person name="David R."/>
            <person name="Dawoe T."/>
            <person name="Degray S."/>
            <person name="Dodge S."/>
            <person name="Dooley K."/>
            <person name="Dorje P."/>
            <person name="Dorjee K."/>
            <person name="Dorris L."/>
            <person name="Duffey N."/>
            <person name="Dupes A."/>
            <person name="Elkins T."/>
            <person name="Engels R."/>
            <person name="Erickson J."/>
            <person name="Farina A."/>
            <person name="Faro S."/>
            <person name="Ferreira P."/>
            <person name="Fischer H."/>
            <person name="Fitzgerald M."/>
            <person name="Foley K."/>
            <person name="Gage D."/>
            <person name="Galagan J."/>
            <person name="Gearin G."/>
            <person name="Gnerre S."/>
            <person name="Gnirke A."/>
            <person name="Goyette A."/>
            <person name="Graham J."/>
            <person name="Grandbois E."/>
            <person name="Gyaltsen K."/>
            <person name="Hafez N."/>
            <person name="Hagopian D."/>
            <person name="Hagos B."/>
            <person name="Hall J."/>
            <person name="Hatcher B."/>
            <person name="Heller A."/>
            <person name="Higgins H."/>
            <person name="Honan T."/>
            <person name="Horn A."/>
            <person name="Houde N."/>
            <person name="Hughes L."/>
            <person name="Hulme W."/>
            <person name="Husby E."/>
            <person name="Iliev I."/>
            <person name="Jaffe D."/>
            <person name="Jones C."/>
            <person name="Kamal M."/>
            <person name="Kamat A."/>
            <person name="Kamvysselis M."/>
            <person name="Karlsson E."/>
            <person name="Kells C."/>
            <person name="Kieu A."/>
            <person name="Kisner P."/>
            <person name="Kodira C."/>
            <person name="Kulbokas E."/>
            <person name="Labutti K."/>
            <person name="Lama D."/>
            <person name="Landers T."/>
            <person name="Leger J."/>
            <person name="Levine S."/>
            <person name="Lewis D."/>
            <person name="Lewis T."/>
            <person name="Lindblad-toh K."/>
            <person name="Liu X."/>
            <person name="Lokyitsang T."/>
            <person name="Lokyitsang Y."/>
            <person name="Lucien O."/>
            <person name="Lui A."/>
            <person name="Ma L.J."/>
            <person name="Mabbitt R."/>
            <person name="Macdonald J."/>
            <person name="Maclean C."/>
            <person name="Major J."/>
            <person name="Manning J."/>
            <person name="Marabella R."/>
            <person name="Maru K."/>
            <person name="Matthews C."/>
            <person name="Mauceli E."/>
            <person name="Mccarthy M."/>
            <person name="Mcdonough S."/>
            <person name="Mcghee T."/>
            <person name="Meldrim J."/>
            <person name="Meneus L."/>
            <person name="Mesirov J."/>
            <person name="Mihalev A."/>
            <person name="Mihova T."/>
            <person name="Mikkelsen T."/>
            <person name="Mlenga V."/>
            <person name="Moru K."/>
            <person name="Mozes J."/>
            <person name="Mulrain L."/>
            <person name="Munson G."/>
            <person name="Naylor J."/>
            <person name="Newes C."/>
            <person name="Nguyen C."/>
            <person name="Nguyen N."/>
            <person name="Nguyen T."/>
            <person name="Nicol R."/>
            <person name="Nielsen C."/>
            <person name="Nizzari M."/>
            <person name="Norbu C."/>
            <person name="Norbu N."/>
            <person name="O'donnell P."/>
            <person name="Okoawo O."/>
            <person name="O'leary S."/>
            <person name="Omotosho B."/>
            <person name="O'neill K."/>
            <person name="Osman S."/>
            <person name="Parker S."/>
            <person name="Perrin D."/>
            <person name="Phunkhang P."/>
            <person name="Piqani B."/>
            <person name="Purcell S."/>
            <person name="Rachupka T."/>
            <person name="Ramasamy U."/>
            <person name="Rameau R."/>
            <person name="Ray V."/>
            <person name="Raymond C."/>
            <person name="Retta R."/>
            <person name="Richardson S."/>
            <person name="Rise C."/>
            <person name="Rodriguez J."/>
            <person name="Rogers J."/>
            <person name="Rogov P."/>
            <person name="Rutman M."/>
            <person name="Schupbach R."/>
            <person name="Seaman C."/>
            <person name="Settipalli S."/>
            <person name="Sharpe T."/>
            <person name="Sheridan J."/>
            <person name="Sherpa N."/>
            <person name="Shi J."/>
            <person name="Smirnov S."/>
            <person name="Smith C."/>
            <person name="Sougnez C."/>
            <person name="Spencer B."/>
            <person name="Stalker J."/>
            <person name="Stange-thomann N."/>
            <person name="Stavropoulos S."/>
            <person name="Stetson K."/>
            <person name="Stone C."/>
            <person name="Stone S."/>
            <person name="Stubbs M."/>
            <person name="Talamas J."/>
            <person name="Tchuinga P."/>
            <person name="Tenzing P."/>
            <person name="Tesfaye S."/>
            <person name="Theodore J."/>
            <person name="Thoulutsang Y."/>
            <person name="Topham K."/>
            <person name="Towey S."/>
            <person name="Tsamla T."/>
            <person name="Tsomo N."/>
            <person name="Vallee D."/>
            <person name="Vassiliev H."/>
            <person name="Venkataraman V."/>
            <person name="Vinson J."/>
            <person name="Vo A."/>
            <person name="Wade C."/>
            <person name="Wang S."/>
            <person name="Wangchuk T."/>
            <person name="Wangdi T."/>
            <person name="Whittaker C."/>
            <person name="Wilkinson J."/>
            <person name="Wu Y."/>
            <person name="Wyman D."/>
            <person name="Yadav S."/>
            <person name="Yang S."/>
            <person name="Yang X."/>
            <person name="Yeager S."/>
            <person name="Yee E."/>
            <person name="Young G."/>
            <person name="Zainoun J."/>
            <person name="Zembeck L."/>
            <person name="Zimmer A."/>
            <person name="Zody M."/>
            <person name="Lander E."/>
        </authorList>
    </citation>
    <scope>NUCLEOTIDE SEQUENCE [LARGE SCALE GENOMIC DNA]</scope>
</reference>
<keyword evidence="3" id="KW-1185">Reference proteome</keyword>
<dbReference type="HOGENOM" id="CLU_959621_0_0_1"/>
<proteinExistence type="predicted"/>
<accession>H2YC38</accession>
<dbReference type="InParanoid" id="H2YC38"/>
<feature type="transmembrane region" description="Helical" evidence="1">
    <location>
        <begin position="99"/>
        <end position="119"/>
    </location>
</feature>